<proteinExistence type="predicted"/>
<evidence type="ECO:0000313" key="1">
    <source>
        <dbReference type="EMBL" id="NEB20916.1"/>
    </source>
</evidence>
<organism evidence="1 2">
    <name type="scientific">Streptomyces coelicoflavus</name>
    <dbReference type="NCBI Taxonomy" id="285562"/>
    <lineage>
        <taxon>Bacteria</taxon>
        <taxon>Bacillati</taxon>
        <taxon>Actinomycetota</taxon>
        <taxon>Actinomycetes</taxon>
        <taxon>Kitasatosporales</taxon>
        <taxon>Streptomycetaceae</taxon>
        <taxon>Streptomyces</taxon>
    </lineage>
</organism>
<comment type="caution">
    <text evidence="1">The sequence shown here is derived from an EMBL/GenBank/DDBJ whole genome shotgun (WGS) entry which is preliminary data.</text>
</comment>
<dbReference type="RefSeq" id="WP_164142888.1">
    <property type="nucleotide sequence ID" value="NZ_JAAGMB010000703.1"/>
</dbReference>
<dbReference type="EMBL" id="JAAGMB010000703">
    <property type="protein sequence ID" value="NEB20916.1"/>
    <property type="molecule type" value="Genomic_DNA"/>
</dbReference>
<sequence>MWISIVEPLPRFRDARIRVETRHVGIAVTVERMLLAPLDFALRTVDGESAAVFGQLVESCLGDPGAKQI</sequence>
<name>A0A6N9UWE5_9ACTN</name>
<gene>
    <name evidence="1" type="ORF">G3I46_31200</name>
</gene>
<keyword evidence="2" id="KW-1185">Reference proteome</keyword>
<dbReference type="Proteomes" id="UP000469545">
    <property type="component" value="Unassembled WGS sequence"/>
</dbReference>
<evidence type="ECO:0000313" key="2">
    <source>
        <dbReference type="Proteomes" id="UP000469545"/>
    </source>
</evidence>
<accession>A0A6N9UWE5</accession>
<dbReference type="AlphaFoldDB" id="A0A6N9UWE5"/>
<protein>
    <submittedName>
        <fullName evidence="1">Uncharacterized protein</fullName>
    </submittedName>
</protein>
<reference evidence="1 2" key="1">
    <citation type="submission" date="2020-01" db="EMBL/GenBank/DDBJ databases">
        <title>Insect and environment-associated Actinomycetes.</title>
        <authorList>
            <person name="Currrie C."/>
            <person name="Chevrette M."/>
            <person name="Carlson C."/>
            <person name="Stubbendieck R."/>
            <person name="Wendt-Pienkowski E."/>
        </authorList>
    </citation>
    <scope>NUCLEOTIDE SEQUENCE [LARGE SCALE GENOMIC DNA]</scope>
    <source>
        <strain evidence="1 2">SID14172</strain>
    </source>
</reference>